<comment type="caution">
    <text evidence="1">The sequence shown here is derived from an EMBL/GenBank/DDBJ whole genome shotgun (WGS) entry which is preliminary data.</text>
</comment>
<dbReference type="Pfam" id="PF07310">
    <property type="entry name" value="PAS_5"/>
    <property type="match status" value="1"/>
</dbReference>
<dbReference type="RefSeq" id="WP_166645151.1">
    <property type="nucleotide sequence ID" value="NZ_SNYW01000009.1"/>
</dbReference>
<evidence type="ECO:0000313" key="2">
    <source>
        <dbReference type="Proteomes" id="UP000295783"/>
    </source>
</evidence>
<sequence>MALLAIGELDSPKVHDLNRWWHGQRRAGDLPDRDDFDPAQWKAYLPFLLISDCSRDPFRIRYRLVGTAVVYVVGFDFTWRHLDAMLGGIPGEDWMANYRRAFDHRQPVYGTAMVSTLGGDPFRYDFGIFPLSHFAAGKDGSGQVPEVRQFLAIEDYGAFQPRVQSTLLDLTIRSHRRAAPAPARESAC</sequence>
<dbReference type="EMBL" id="SNYW01000009">
    <property type="protein sequence ID" value="TDQ81510.1"/>
    <property type="molecule type" value="Genomic_DNA"/>
</dbReference>
<dbReference type="AlphaFoldDB" id="A0A4R6WQI0"/>
<dbReference type="InterPro" id="IPR009922">
    <property type="entry name" value="DUF1457"/>
</dbReference>
<dbReference type="Proteomes" id="UP000295783">
    <property type="component" value="Unassembled WGS sequence"/>
</dbReference>
<gene>
    <name evidence="1" type="ORF">A8950_2579</name>
</gene>
<keyword evidence="2" id="KW-1185">Reference proteome</keyword>
<proteinExistence type="predicted"/>
<organism evidence="1 2">
    <name type="scientific">Dongia mobilis</name>
    <dbReference type="NCBI Taxonomy" id="578943"/>
    <lineage>
        <taxon>Bacteria</taxon>
        <taxon>Pseudomonadati</taxon>
        <taxon>Pseudomonadota</taxon>
        <taxon>Alphaproteobacteria</taxon>
        <taxon>Rhodospirillales</taxon>
        <taxon>Dongiaceae</taxon>
        <taxon>Dongia</taxon>
    </lineage>
</organism>
<evidence type="ECO:0000313" key="1">
    <source>
        <dbReference type="EMBL" id="TDQ81510.1"/>
    </source>
</evidence>
<reference evidence="1 2" key="1">
    <citation type="submission" date="2019-03" db="EMBL/GenBank/DDBJ databases">
        <title>Genomic Encyclopedia of Type Strains, Phase III (KMG-III): the genomes of soil and plant-associated and newly described type strains.</title>
        <authorList>
            <person name="Whitman W."/>
        </authorList>
    </citation>
    <scope>NUCLEOTIDE SEQUENCE [LARGE SCALE GENOMIC DNA]</scope>
    <source>
        <strain evidence="1 2">CGMCC 1.7660</strain>
    </source>
</reference>
<name>A0A4R6WQI0_9PROT</name>
<protein>
    <submittedName>
        <fullName evidence="1">PAS domain-containing protein</fullName>
    </submittedName>
</protein>
<accession>A0A4R6WQI0</accession>